<sequence>MGIIWKSAMPLLTTLAALVIIVNSAEEDIEAEYRHDLRPRMLDTGTPSHDQTWRAMEADPPIQQPRHTENWGNESPDELPKRRRSGRKRKRRPQTPAGDDQAPQDRNVYLNEPPRPYFDVDFENTRQTTEMPKRRQKKPETRPIRWTDDVVELERPLRRRGQRRKRPSLDTWPELSEFRHSAAIVHDEVETKTDPTDQVTIDEFLQEDQHDVQYRDETNLMDQQLPNLKLDLNQRENNDEFALPEADVEEPVGPTVKNIEDKSLSEFSSELMVGKPRPTNHGRINAHRYQNQSNKTTILTEFDKAQDNYLMDPLTLKDILKRSNGTSLSEILQQHNLSLTDLLRGKHHAVSIFKTRESLELPNRNPPDLPEPVNDANELKQDLTGKDESEEQILVNSETKYASEPASERLVQEVQTEATIKVNDELTTAKNLDEKTPKIYRRRYPVGLRKKLRMRPMLNNTYKGQLSRDMISMTARKYSQHRRNVTKSKEWKDVVPSMTQNKTEVENNWTTDYETTTVFIPAEEATITIDVSNNNSSSEENKPDDDLVIKLDDISMEMTETTIIPTKETTTEIIKTEKPSVLSIARPTQNSLGLRRQAFNNRLKRKRLKHKNATTEPPQDDIIKQLFGLGSLVSSSEFIARTQEPKTTVEDNNGDFTTLDDFMTTESSRRTESVPAQTKTYTVKTTISSTPAPTTTEETAKIEIEEILNDTQTSAKLSKILMERNMTLSELVEHRERGSSHVHLADIFHNASREPNPPEPFLSKSLLEPISKETYPLRALLDANSHDPNSRTTTLDSSMISNVNIPVVMDFRNNVNENAENMGIMSLFTNFTKHMNKTIHNNPDAEVKVTTTPVDVVIATNNNETETVRESRVLSESQDDVVSWNEIFSLMGRNHNNDSEELSPIKPFKKIRLDEDIDGDGLIVLEDLQHLKDIDSNIASGSDEKVEVNAYENKESSPHGSGILDKIPSQTRSVTVATASIAGLAMILFLLTYAAFKWKQQRSVIRKKRSFGDERIPTPVFENRKGHKNNSSTRSISPMLQTSNIYTLNTLDSQNGKDSPDYMWDTLRKPFQ</sequence>
<keyword evidence="2" id="KW-0472">Membrane</keyword>
<proteinExistence type="predicted"/>
<feature type="chain" id="PRO_5028806558" evidence="3">
    <location>
        <begin position="25"/>
        <end position="1072"/>
    </location>
</feature>
<evidence type="ECO:0000313" key="4">
    <source>
        <dbReference type="Proteomes" id="UP000322000"/>
    </source>
</evidence>
<feature type="transmembrane region" description="Helical" evidence="2">
    <location>
        <begin position="974"/>
        <end position="996"/>
    </location>
</feature>
<evidence type="ECO:0000256" key="3">
    <source>
        <dbReference type="SAM" id="SignalP"/>
    </source>
</evidence>
<keyword evidence="4" id="KW-1185">Reference proteome</keyword>
<dbReference type="GeneID" id="113494513"/>
<feature type="region of interest" description="Disordered" evidence="1">
    <location>
        <begin position="60"/>
        <end position="143"/>
    </location>
</feature>
<reference evidence="5" key="1">
    <citation type="submission" date="2025-08" db="UniProtKB">
        <authorList>
            <consortium name="RefSeq"/>
        </authorList>
    </citation>
    <scope>IDENTIFICATION</scope>
</reference>
<keyword evidence="2" id="KW-1133">Transmembrane helix</keyword>
<feature type="region of interest" description="Disordered" evidence="1">
    <location>
        <begin position="1016"/>
        <end position="1036"/>
    </location>
</feature>
<dbReference type="OrthoDB" id="6364622at2759"/>
<dbReference type="InParanoid" id="A0A7E5VK71"/>
<organism evidence="4 5">
    <name type="scientific">Trichoplusia ni</name>
    <name type="common">Cabbage looper</name>
    <dbReference type="NCBI Taxonomy" id="7111"/>
    <lineage>
        <taxon>Eukaryota</taxon>
        <taxon>Metazoa</taxon>
        <taxon>Ecdysozoa</taxon>
        <taxon>Arthropoda</taxon>
        <taxon>Hexapoda</taxon>
        <taxon>Insecta</taxon>
        <taxon>Pterygota</taxon>
        <taxon>Neoptera</taxon>
        <taxon>Endopterygota</taxon>
        <taxon>Lepidoptera</taxon>
        <taxon>Glossata</taxon>
        <taxon>Ditrysia</taxon>
        <taxon>Noctuoidea</taxon>
        <taxon>Noctuidae</taxon>
        <taxon>Plusiinae</taxon>
        <taxon>Trichoplusia</taxon>
    </lineage>
</organism>
<dbReference type="AlphaFoldDB" id="A0A7E5VK71"/>
<evidence type="ECO:0000256" key="2">
    <source>
        <dbReference type="SAM" id="Phobius"/>
    </source>
</evidence>
<gene>
    <name evidence="5" type="primary">LOC113494513</name>
</gene>
<keyword evidence="2" id="KW-0812">Transmembrane</keyword>
<keyword evidence="3" id="KW-0732">Signal</keyword>
<accession>A0A7E5VK71</accession>
<dbReference type="KEGG" id="tnl:113494513"/>
<evidence type="ECO:0000313" key="5">
    <source>
        <dbReference type="RefSeq" id="XP_026728695.1"/>
    </source>
</evidence>
<dbReference type="Proteomes" id="UP000322000">
    <property type="component" value="Chromosome 5"/>
</dbReference>
<protein>
    <submittedName>
        <fullName evidence="5">Uncharacterized protein LOC113494513</fullName>
    </submittedName>
</protein>
<feature type="signal peptide" evidence="3">
    <location>
        <begin position="1"/>
        <end position="24"/>
    </location>
</feature>
<evidence type="ECO:0000256" key="1">
    <source>
        <dbReference type="SAM" id="MobiDB-lite"/>
    </source>
</evidence>
<feature type="compositionally biased region" description="Basic residues" evidence="1">
    <location>
        <begin position="81"/>
        <end position="93"/>
    </location>
</feature>
<dbReference type="RefSeq" id="XP_026728695.1">
    <property type="nucleotide sequence ID" value="XM_026872894.1"/>
</dbReference>
<name>A0A7E5VK71_TRINI</name>